<evidence type="ECO:0000313" key="3">
    <source>
        <dbReference type="EMBL" id="KAE8389293.1"/>
    </source>
</evidence>
<dbReference type="EMBL" id="ML735267">
    <property type="protein sequence ID" value="KAE8389293.1"/>
    <property type="molecule type" value="Genomic_DNA"/>
</dbReference>
<dbReference type="Proteomes" id="UP000326877">
    <property type="component" value="Unassembled WGS sequence"/>
</dbReference>
<keyword evidence="2" id="KW-1133">Transmembrane helix</keyword>
<organism evidence="3">
    <name type="scientific">Petromyces alliaceus</name>
    <name type="common">Aspergillus alliaceus</name>
    <dbReference type="NCBI Taxonomy" id="209559"/>
    <lineage>
        <taxon>Eukaryota</taxon>
        <taxon>Fungi</taxon>
        <taxon>Dikarya</taxon>
        <taxon>Ascomycota</taxon>
        <taxon>Pezizomycotina</taxon>
        <taxon>Eurotiomycetes</taxon>
        <taxon>Eurotiomycetidae</taxon>
        <taxon>Eurotiales</taxon>
        <taxon>Aspergillaceae</taxon>
        <taxon>Aspergillus</taxon>
        <taxon>Aspergillus subgen. Circumdati</taxon>
    </lineage>
</organism>
<feature type="transmembrane region" description="Helical" evidence="2">
    <location>
        <begin position="127"/>
        <end position="145"/>
    </location>
</feature>
<keyword evidence="2" id="KW-0812">Transmembrane</keyword>
<protein>
    <submittedName>
        <fullName evidence="3">Uncharacterized protein</fullName>
    </submittedName>
</protein>
<proteinExistence type="predicted"/>
<feature type="non-terminal residue" evidence="3">
    <location>
        <position position="226"/>
    </location>
</feature>
<keyword evidence="1" id="KW-0175">Coiled coil</keyword>
<dbReference type="AlphaFoldDB" id="A0A5N7C6P4"/>
<accession>A0A5N7C6P4</accession>
<keyword evidence="2" id="KW-0472">Membrane</keyword>
<dbReference type="OrthoDB" id="4526810at2759"/>
<gene>
    <name evidence="3" type="ORF">BDV23DRAFT_157301</name>
</gene>
<name>A0A5N7C6P4_PETAA</name>
<feature type="transmembrane region" description="Helical" evidence="2">
    <location>
        <begin position="151"/>
        <end position="176"/>
    </location>
</feature>
<feature type="coiled-coil region" evidence="1">
    <location>
        <begin position="174"/>
        <end position="204"/>
    </location>
</feature>
<evidence type="ECO:0000256" key="1">
    <source>
        <dbReference type="SAM" id="Coils"/>
    </source>
</evidence>
<sequence>MGVFEQVFRPGNEGREKQVNDLITDIVSDLKYIANASNKIIDTFNKMLDLSIAHVVYDPKAPKQLIEDVGDRYQEIEKRARAKYDDLDAVDKPTIDEVVKKWEGKWTPDDVENLVKTLKNRGYSSEVAGIAASLTFFVAITPFIMVSARPFLYGIAGGVLGALVGLVASAIVDAIAAEQNYHKLEEAIADLTKTKTLLNEYRDKVANAADDLRLSVALAQRAAKKN</sequence>
<reference evidence="3" key="1">
    <citation type="submission" date="2019-04" db="EMBL/GenBank/DDBJ databases">
        <title>Friends and foes A comparative genomics studyof 23 Aspergillus species from section Flavi.</title>
        <authorList>
            <consortium name="DOE Joint Genome Institute"/>
            <person name="Kjaerbolling I."/>
            <person name="Vesth T."/>
            <person name="Frisvad J.C."/>
            <person name="Nybo J.L."/>
            <person name="Theobald S."/>
            <person name="Kildgaard S."/>
            <person name="Isbrandt T."/>
            <person name="Kuo A."/>
            <person name="Sato A."/>
            <person name="Lyhne E.K."/>
            <person name="Kogle M.E."/>
            <person name="Wiebenga A."/>
            <person name="Kun R.S."/>
            <person name="Lubbers R.J."/>
            <person name="Makela M.R."/>
            <person name="Barry K."/>
            <person name="Chovatia M."/>
            <person name="Clum A."/>
            <person name="Daum C."/>
            <person name="Haridas S."/>
            <person name="He G."/>
            <person name="LaButti K."/>
            <person name="Lipzen A."/>
            <person name="Mondo S."/>
            <person name="Riley R."/>
            <person name="Salamov A."/>
            <person name="Simmons B.A."/>
            <person name="Magnuson J.K."/>
            <person name="Henrissat B."/>
            <person name="Mortensen U.H."/>
            <person name="Larsen T.O."/>
            <person name="Devries R.P."/>
            <person name="Grigoriev I.V."/>
            <person name="Machida M."/>
            <person name="Baker S.E."/>
            <person name="Andersen M.R."/>
        </authorList>
    </citation>
    <scope>NUCLEOTIDE SEQUENCE [LARGE SCALE GENOMIC DNA]</scope>
    <source>
        <strain evidence="3">IBT 14317</strain>
    </source>
</reference>
<evidence type="ECO:0000256" key="2">
    <source>
        <dbReference type="SAM" id="Phobius"/>
    </source>
</evidence>